<dbReference type="AlphaFoldDB" id="A0A7J5UUS1"/>
<comment type="similarity">
    <text evidence="1">Belongs to the FGGY kinase family.</text>
</comment>
<dbReference type="InterPro" id="IPR050406">
    <property type="entry name" value="FGGY_Carb_Kinase"/>
</dbReference>
<keyword evidence="2" id="KW-0808">Transferase</keyword>
<gene>
    <name evidence="6" type="ORF">GB883_01000</name>
</gene>
<dbReference type="GO" id="GO:0016301">
    <property type="term" value="F:kinase activity"/>
    <property type="evidence" value="ECO:0007669"/>
    <property type="project" value="UniProtKB-KW"/>
</dbReference>
<dbReference type="CDD" id="cd07802">
    <property type="entry name" value="ASKHA_NBD_FGGY_EcLyxK-like"/>
    <property type="match status" value="1"/>
</dbReference>
<keyword evidence="7" id="KW-1185">Reference proteome</keyword>
<dbReference type="GO" id="GO:0005975">
    <property type="term" value="P:carbohydrate metabolic process"/>
    <property type="evidence" value="ECO:0007669"/>
    <property type="project" value="InterPro"/>
</dbReference>
<proteinExistence type="inferred from homology"/>
<evidence type="ECO:0000256" key="3">
    <source>
        <dbReference type="ARBA" id="ARBA00022777"/>
    </source>
</evidence>
<evidence type="ECO:0000259" key="5">
    <source>
        <dbReference type="Pfam" id="PF02782"/>
    </source>
</evidence>
<evidence type="ECO:0000313" key="7">
    <source>
        <dbReference type="Proteomes" id="UP000451860"/>
    </source>
</evidence>
<sequence length="501" mass="52008">MICHIGVDVGLTAAKAAAFDDDGRELWTVRASNPRIAVSADRQEVDMDDLWRVVAGVLRDLTAHLATSGHTPVSLAVTGHGNGLYPVDEDLRPVRPAIASTDSRAQDLAAEALAGPGEALRDVTGSMPWAAQPAVLLRWLHDHEPESLARIRWALSCKDWLTTRLIGEPSADYSDASAMGLLRLSTRAYAPEALEAVGLPGDLIRLFPPVRASDAVAGTVTPEAAASTGLPVGLPVAAGCMDCVASPLGAGASGPGDVTVIVGTWAINAVVVPSTAVPPRVTLNALLPEPGTMLAMEVAPTSSASLEWLSAAVTRPSGPTAEPRELLEAAADAPAGSEGLYFLPFVHGAPAIQGASGTLVGASARHGHAHVARAVAEGVAQYHRVQVEALRESGAAMSGEPWTLAGGGARNPVWAQIFADVLGHPVRRQLGTELGARGAAFLARAALDPAAEPWRLEQDPSLVVHPGANQALYARQALVFDALLDSLRPAWTALHQEARSA</sequence>
<dbReference type="PANTHER" id="PTHR43095:SF3">
    <property type="entry name" value="L-XYLULOSE_3-KETO-L-GULONATE KINASE"/>
    <property type="match status" value="1"/>
</dbReference>
<keyword evidence="3 6" id="KW-0418">Kinase</keyword>
<dbReference type="InterPro" id="IPR043129">
    <property type="entry name" value="ATPase_NBD"/>
</dbReference>
<name>A0A7J5UUS1_9MICO</name>
<evidence type="ECO:0000259" key="4">
    <source>
        <dbReference type="Pfam" id="PF00370"/>
    </source>
</evidence>
<dbReference type="SUPFAM" id="SSF53067">
    <property type="entry name" value="Actin-like ATPase domain"/>
    <property type="match status" value="2"/>
</dbReference>
<dbReference type="OrthoDB" id="9782710at2"/>
<comment type="caution">
    <text evidence="6">The sequence shown here is derived from an EMBL/GenBank/DDBJ whole genome shotgun (WGS) entry which is preliminary data.</text>
</comment>
<dbReference type="Pfam" id="PF02782">
    <property type="entry name" value="FGGY_C"/>
    <property type="match status" value="1"/>
</dbReference>
<organism evidence="6 7">
    <name type="scientific">Georgenia thermotolerans</name>
    <dbReference type="NCBI Taxonomy" id="527326"/>
    <lineage>
        <taxon>Bacteria</taxon>
        <taxon>Bacillati</taxon>
        <taxon>Actinomycetota</taxon>
        <taxon>Actinomycetes</taxon>
        <taxon>Micrococcales</taxon>
        <taxon>Bogoriellaceae</taxon>
        <taxon>Georgenia</taxon>
    </lineage>
</organism>
<evidence type="ECO:0000313" key="6">
    <source>
        <dbReference type="EMBL" id="KAE8766017.1"/>
    </source>
</evidence>
<dbReference type="PANTHER" id="PTHR43095">
    <property type="entry name" value="SUGAR KINASE"/>
    <property type="match status" value="1"/>
</dbReference>
<dbReference type="InterPro" id="IPR018485">
    <property type="entry name" value="FGGY_C"/>
</dbReference>
<feature type="domain" description="Carbohydrate kinase FGGY N-terminal" evidence="4">
    <location>
        <begin position="5"/>
        <end position="249"/>
    </location>
</feature>
<reference evidence="6 7" key="1">
    <citation type="submission" date="2019-10" db="EMBL/GenBank/DDBJ databases">
        <title>Georgenia wutianyii sp. nov. and Georgenia yuyongxinii sp. nov. isolated from plateau pika (Ochotona curzoniae) in the Qinghai-Tibet plateau of China.</title>
        <authorList>
            <person name="Tian Z."/>
        </authorList>
    </citation>
    <scope>NUCLEOTIDE SEQUENCE [LARGE SCALE GENOMIC DNA]</scope>
    <source>
        <strain evidence="6 7">DSM 21501</strain>
    </source>
</reference>
<dbReference type="RefSeq" id="WP_152201980.1">
    <property type="nucleotide sequence ID" value="NZ_VUKF01000009.1"/>
</dbReference>
<dbReference type="Gene3D" id="3.30.420.40">
    <property type="match status" value="2"/>
</dbReference>
<dbReference type="InterPro" id="IPR018484">
    <property type="entry name" value="FGGY_N"/>
</dbReference>
<dbReference type="InterPro" id="IPR000577">
    <property type="entry name" value="Carb_kinase_FGGY"/>
</dbReference>
<dbReference type="EMBL" id="WHJE01000002">
    <property type="protein sequence ID" value="KAE8766017.1"/>
    <property type="molecule type" value="Genomic_DNA"/>
</dbReference>
<dbReference type="PIRSF" id="PIRSF000538">
    <property type="entry name" value="GlpK"/>
    <property type="match status" value="1"/>
</dbReference>
<accession>A0A7J5UUS1</accession>
<dbReference type="Pfam" id="PF00370">
    <property type="entry name" value="FGGY_N"/>
    <property type="match status" value="1"/>
</dbReference>
<evidence type="ECO:0000256" key="1">
    <source>
        <dbReference type="ARBA" id="ARBA00009156"/>
    </source>
</evidence>
<dbReference type="Proteomes" id="UP000451860">
    <property type="component" value="Unassembled WGS sequence"/>
</dbReference>
<feature type="domain" description="Carbohydrate kinase FGGY C-terminal" evidence="5">
    <location>
        <begin position="260"/>
        <end position="446"/>
    </location>
</feature>
<evidence type="ECO:0000256" key="2">
    <source>
        <dbReference type="ARBA" id="ARBA00022679"/>
    </source>
</evidence>
<protein>
    <submittedName>
        <fullName evidence="6">Carbohydrate kinase</fullName>
    </submittedName>
</protein>